<name>A0A1H8S9Y6_9BACI</name>
<keyword evidence="2" id="KW-1185">Reference proteome</keyword>
<dbReference type="Proteomes" id="UP000199300">
    <property type="component" value="Unassembled WGS sequence"/>
</dbReference>
<dbReference type="EMBL" id="FODJ01000012">
    <property type="protein sequence ID" value="SEO75184.1"/>
    <property type="molecule type" value="Genomic_DNA"/>
</dbReference>
<dbReference type="RefSeq" id="WP_091499687.1">
    <property type="nucleotide sequence ID" value="NZ_FODJ01000012.1"/>
</dbReference>
<gene>
    <name evidence="1" type="ORF">SAMN04488134_11246</name>
</gene>
<accession>A0A1H8S9Y6</accession>
<organism evidence="1 2">
    <name type="scientific">Amphibacillus marinus</name>
    <dbReference type="NCBI Taxonomy" id="872970"/>
    <lineage>
        <taxon>Bacteria</taxon>
        <taxon>Bacillati</taxon>
        <taxon>Bacillota</taxon>
        <taxon>Bacilli</taxon>
        <taxon>Bacillales</taxon>
        <taxon>Bacillaceae</taxon>
        <taxon>Amphibacillus</taxon>
    </lineage>
</organism>
<proteinExistence type="predicted"/>
<dbReference type="OrthoDB" id="3073710at2"/>
<dbReference type="AlphaFoldDB" id="A0A1H8S9Y6"/>
<reference evidence="1 2" key="1">
    <citation type="submission" date="2016-10" db="EMBL/GenBank/DDBJ databases">
        <authorList>
            <person name="de Groot N.N."/>
        </authorList>
    </citation>
    <scope>NUCLEOTIDE SEQUENCE [LARGE SCALE GENOMIC DNA]</scope>
    <source>
        <strain evidence="1 2">CGMCC 1.10434</strain>
    </source>
</reference>
<evidence type="ECO:0000313" key="1">
    <source>
        <dbReference type="EMBL" id="SEO75184.1"/>
    </source>
</evidence>
<evidence type="ECO:0000313" key="2">
    <source>
        <dbReference type="Proteomes" id="UP000199300"/>
    </source>
</evidence>
<sequence length="268" mass="32164">MSDDKNLSEGKVTPKETFTQYLENNLKIKEERYLFDTAIIEKRYYQYDREGGLTEENIFIGRKNYNDTMLESVFIYGYEPDYKDYPNHIENSWKMARILSTVDYQSLLVRTYYDNALKQKEFRYLSKQISHYKYDVNGVIIREEVWHGIEDAQRNIVEGRLAHYYDYAQNENGDYLLTFVNPAGGHYKWLIEQDYEKDCCTATILETFSCMDMYDEIMTYITNHYNEVTWVLFVEHLTVEDARFTDEEHEQLHDGTFEKKYGVHVTFN</sequence>
<protein>
    <submittedName>
        <fullName evidence="1">Uncharacterized protein</fullName>
    </submittedName>
</protein>